<evidence type="ECO:0008006" key="3">
    <source>
        <dbReference type="Google" id="ProtNLM"/>
    </source>
</evidence>
<keyword evidence="2" id="KW-1185">Reference proteome</keyword>
<dbReference type="Gene3D" id="2.40.10.10">
    <property type="entry name" value="Trypsin-like serine proteases"/>
    <property type="match status" value="1"/>
</dbReference>
<dbReference type="OrthoDB" id="2308308at2759"/>
<name>A0A397TUC3_9GLOM</name>
<dbReference type="AlphaFoldDB" id="A0A397TUC3"/>
<dbReference type="InterPro" id="IPR009003">
    <property type="entry name" value="Peptidase_S1_PA"/>
</dbReference>
<gene>
    <name evidence="1" type="ORF">C2G38_2312672</name>
</gene>
<dbReference type="EMBL" id="QKWP01005862">
    <property type="protein sequence ID" value="RIA99977.1"/>
    <property type="molecule type" value="Genomic_DNA"/>
</dbReference>
<proteinExistence type="predicted"/>
<evidence type="ECO:0000313" key="1">
    <source>
        <dbReference type="EMBL" id="RIA99977.1"/>
    </source>
</evidence>
<dbReference type="SUPFAM" id="SSF50494">
    <property type="entry name" value="Trypsin-like serine proteases"/>
    <property type="match status" value="1"/>
</dbReference>
<reference evidence="1 2" key="1">
    <citation type="submission" date="2018-06" db="EMBL/GenBank/DDBJ databases">
        <title>Comparative genomics reveals the genomic features of Rhizophagus irregularis, R. cerebriforme, R. diaphanum and Gigaspora rosea, and their symbiotic lifestyle signature.</title>
        <authorList>
            <person name="Morin E."/>
            <person name="San Clemente H."/>
            <person name="Chen E.C.H."/>
            <person name="De La Providencia I."/>
            <person name="Hainaut M."/>
            <person name="Kuo A."/>
            <person name="Kohler A."/>
            <person name="Murat C."/>
            <person name="Tang N."/>
            <person name="Roy S."/>
            <person name="Loubradou J."/>
            <person name="Henrissat B."/>
            <person name="Grigoriev I.V."/>
            <person name="Corradi N."/>
            <person name="Roux C."/>
            <person name="Martin F.M."/>
        </authorList>
    </citation>
    <scope>NUCLEOTIDE SEQUENCE [LARGE SCALE GENOMIC DNA]</scope>
    <source>
        <strain evidence="1 2">DAOM 194757</strain>
    </source>
</reference>
<protein>
    <recommendedName>
        <fullName evidence="3">Peptidase S1 domain-containing protein</fullName>
    </recommendedName>
</protein>
<dbReference type="Proteomes" id="UP000266673">
    <property type="component" value="Unassembled WGS sequence"/>
</dbReference>
<accession>A0A397TUC3</accession>
<sequence>MVITSHSSVISQKNAFWTTERIKEKARFKNRNEKRKSKHKRNFVNTVVDPVLSIINSELNFPIGLLFINLGSGLETTCTASVINTENGNIGLTTAHCLTRDDGTTYDPDDILFSPGFDNKETGPLGTIKVEELAVPYTHLVNPIVADYALIKLAFIDPNGGNASLQDHTGGLGWRFDIGNNTLTNVFGCPDSGDLVNCYKDGYHLCEWQGNVLKTEKEYIIKGINLGSGASGAPMIFQYNRNEHLGYVYTVHEGYLNLTNESFAPIWDEQIFLGLLLRLS</sequence>
<organism evidence="1 2">
    <name type="scientific">Gigaspora rosea</name>
    <dbReference type="NCBI Taxonomy" id="44941"/>
    <lineage>
        <taxon>Eukaryota</taxon>
        <taxon>Fungi</taxon>
        <taxon>Fungi incertae sedis</taxon>
        <taxon>Mucoromycota</taxon>
        <taxon>Glomeromycotina</taxon>
        <taxon>Glomeromycetes</taxon>
        <taxon>Diversisporales</taxon>
        <taxon>Gigasporaceae</taxon>
        <taxon>Gigaspora</taxon>
    </lineage>
</organism>
<comment type="caution">
    <text evidence="1">The sequence shown here is derived from an EMBL/GenBank/DDBJ whole genome shotgun (WGS) entry which is preliminary data.</text>
</comment>
<dbReference type="InterPro" id="IPR043504">
    <property type="entry name" value="Peptidase_S1_PA_chymotrypsin"/>
</dbReference>
<evidence type="ECO:0000313" key="2">
    <source>
        <dbReference type="Proteomes" id="UP000266673"/>
    </source>
</evidence>